<sequence>MRSTRRVTGVRAQAATCAAFSCVHDTPGPLPKNLLFYYCQETVRMTQDAQQSNLSDWIGRQEVAQDFINPSHVRKIAASLETSAPAAGLALPPLWQWALFIEPAPQDQLGQDGHPKRGGFLPPADDRNRMWAGGRLQFHQPLLVGRDGERISTISAIREKQGTTGKLLFVTVTHEYKQDGQRCIHEEQDIVYREPAAPKLGGTEAAGAGAWSEPITPTSTLLFRYSAVTFNGHRIHYDHPYVTQTEGYPGLVVHGPMIATRLLQAFCQANPDKTVTGFSFRGHRPLIAPAEFRAQGVITEAGRARLWAEQEGTVAQTAEVTFK</sequence>
<organism evidence="2 3">
    <name type="scientific">Advenella incenata</name>
    <dbReference type="NCBI Taxonomy" id="267800"/>
    <lineage>
        <taxon>Bacteria</taxon>
        <taxon>Pseudomonadati</taxon>
        <taxon>Pseudomonadota</taxon>
        <taxon>Betaproteobacteria</taxon>
        <taxon>Burkholderiales</taxon>
        <taxon>Alcaligenaceae</taxon>
    </lineage>
</organism>
<dbReference type="SUPFAM" id="SSF54637">
    <property type="entry name" value="Thioesterase/thiol ester dehydrase-isomerase"/>
    <property type="match status" value="1"/>
</dbReference>
<dbReference type="PANTHER" id="PTHR28152:SF1">
    <property type="entry name" value="HYDROXYACYL-THIOESTER DEHYDRATASE TYPE 2, MITOCHONDRIAL"/>
    <property type="match status" value="1"/>
</dbReference>
<proteinExistence type="predicted"/>
<dbReference type="GO" id="GO:0019171">
    <property type="term" value="F:(3R)-hydroxyacyl-[acyl-carrier-protein] dehydratase activity"/>
    <property type="evidence" value="ECO:0007669"/>
    <property type="project" value="TreeGrafter"/>
</dbReference>
<dbReference type="Gene3D" id="3.10.129.10">
    <property type="entry name" value="Hotdog Thioesterase"/>
    <property type="match status" value="2"/>
</dbReference>
<dbReference type="PANTHER" id="PTHR28152">
    <property type="entry name" value="HYDROXYACYL-THIOESTER DEHYDRATASE TYPE 2, MITOCHONDRIAL"/>
    <property type="match status" value="1"/>
</dbReference>
<reference evidence="2 3" key="1">
    <citation type="submission" date="2019-02" db="EMBL/GenBank/DDBJ databases">
        <title>Genomic Encyclopedia of Type Strains, Phase IV (KMG-IV): sequencing the most valuable type-strain genomes for metagenomic binning, comparative biology and taxonomic classification.</title>
        <authorList>
            <person name="Goeker M."/>
        </authorList>
    </citation>
    <scope>NUCLEOTIDE SEQUENCE [LARGE SCALE GENOMIC DNA]</scope>
    <source>
        <strain evidence="2 3">DSM 23814</strain>
    </source>
</reference>
<dbReference type="AlphaFoldDB" id="A0A4Q7VB23"/>
<dbReference type="PROSITE" id="PS51257">
    <property type="entry name" value="PROKAR_LIPOPROTEIN"/>
    <property type="match status" value="1"/>
</dbReference>
<accession>A0A4Q7VB23</accession>
<keyword evidence="3" id="KW-1185">Reference proteome</keyword>
<feature type="domain" description="FAS1-like dehydratase" evidence="1">
    <location>
        <begin position="122"/>
        <end position="183"/>
    </location>
</feature>
<gene>
    <name evidence="2" type="ORF">EV681_2417</name>
</gene>
<evidence type="ECO:0000259" key="1">
    <source>
        <dbReference type="Pfam" id="PF13452"/>
    </source>
</evidence>
<evidence type="ECO:0000313" key="2">
    <source>
        <dbReference type="EMBL" id="RZT94001.1"/>
    </source>
</evidence>
<name>A0A4Q7VB23_9BURK</name>
<dbReference type="Proteomes" id="UP000293398">
    <property type="component" value="Unassembled WGS sequence"/>
</dbReference>
<dbReference type="EMBL" id="SHKO01000002">
    <property type="protein sequence ID" value="RZT94001.1"/>
    <property type="molecule type" value="Genomic_DNA"/>
</dbReference>
<dbReference type="InterPro" id="IPR039569">
    <property type="entry name" value="FAS1-like_DH_region"/>
</dbReference>
<evidence type="ECO:0000313" key="3">
    <source>
        <dbReference type="Proteomes" id="UP000293398"/>
    </source>
</evidence>
<dbReference type="Pfam" id="PF13452">
    <property type="entry name" value="FAS1_DH_region"/>
    <property type="match status" value="1"/>
</dbReference>
<dbReference type="InterPro" id="IPR029069">
    <property type="entry name" value="HotDog_dom_sf"/>
</dbReference>
<protein>
    <submittedName>
        <fullName evidence="2">Itaconyl-CoA hydratase/mesaconyl-C4 CoA hydratase</fullName>
    </submittedName>
</protein>
<comment type="caution">
    <text evidence="2">The sequence shown here is derived from an EMBL/GenBank/DDBJ whole genome shotgun (WGS) entry which is preliminary data.</text>
</comment>
<dbReference type="InterPro" id="IPR052741">
    <property type="entry name" value="Mitochondrial_HTD2"/>
</dbReference>